<gene>
    <name evidence="11" type="ORF">HDIA_2137</name>
</gene>
<dbReference type="GO" id="GO:0015740">
    <property type="term" value="P:C4-dicarboxylate transport"/>
    <property type="evidence" value="ECO:0007669"/>
    <property type="project" value="TreeGrafter"/>
</dbReference>
<evidence type="ECO:0000256" key="5">
    <source>
        <dbReference type="ARBA" id="ARBA00022692"/>
    </source>
</evidence>
<dbReference type="EMBL" id="LT960614">
    <property type="protein sequence ID" value="SON55678.1"/>
    <property type="molecule type" value="Genomic_DNA"/>
</dbReference>
<keyword evidence="2 9" id="KW-0813">Transport</keyword>
<dbReference type="PANTHER" id="PTHR35011">
    <property type="entry name" value="2,3-DIKETO-L-GULONATE TRAP TRANSPORTER SMALL PERMEASE PROTEIN YIAM"/>
    <property type="match status" value="1"/>
</dbReference>
<name>A0A2C9D6A8_9HYPH</name>
<feature type="transmembrane region" description="Helical" evidence="9">
    <location>
        <begin position="131"/>
        <end position="149"/>
    </location>
</feature>
<feature type="transmembrane region" description="Helical" evidence="9">
    <location>
        <begin position="21"/>
        <end position="41"/>
    </location>
</feature>
<reference evidence="12" key="1">
    <citation type="submission" date="2017-09" db="EMBL/GenBank/DDBJ databases">
        <title>Genome sequence of Nannocystis excedens DSM 71.</title>
        <authorList>
            <person name="Blom J."/>
        </authorList>
    </citation>
    <scope>NUCLEOTIDE SEQUENCE [LARGE SCALE GENOMIC DNA]</scope>
    <source>
        <strain evidence="12">type strain: E19</strain>
    </source>
</reference>
<dbReference type="AlphaFoldDB" id="A0A2C9D6A8"/>
<dbReference type="GO" id="GO:0005886">
    <property type="term" value="C:plasma membrane"/>
    <property type="evidence" value="ECO:0007669"/>
    <property type="project" value="UniProtKB-SubCell"/>
</dbReference>
<dbReference type="Proteomes" id="UP000223606">
    <property type="component" value="Chromosome 1"/>
</dbReference>
<dbReference type="KEGG" id="hdi:HDIA_2137"/>
<dbReference type="PANTHER" id="PTHR35011:SF2">
    <property type="entry name" value="2,3-DIKETO-L-GULONATE TRAP TRANSPORTER SMALL PERMEASE PROTEIN YIAM"/>
    <property type="match status" value="1"/>
</dbReference>
<keyword evidence="3" id="KW-1003">Cell membrane</keyword>
<keyword evidence="12" id="KW-1185">Reference proteome</keyword>
<organism evidence="11 12">
    <name type="scientific">Hartmannibacter diazotrophicus</name>
    <dbReference type="NCBI Taxonomy" id="1482074"/>
    <lineage>
        <taxon>Bacteria</taxon>
        <taxon>Pseudomonadati</taxon>
        <taxon>Pseudomonadota</taxon>
        <taxon>Alphaproteobacteria</taxon>
        <taxon>Hyphomicrobiales</taxon>
        <taxon>Pleomorphomonadaceae</taxon>
        <taxon>Hartmannibacter</taxon>
    </lineage>
</organism>
<evidence type="ECO:0000313" key="11">
    <source>
        <dbReference type="EMBL" id="SON55678.1"/>
    </source>
</evidence>
<evidence type="ECO:0000256" key="3">
    <source>
        <dbReference type="ARBA" id="ARBA00022475"/>
    </source>
</evidence>
<dbReference type="RefSeq" id="WP_099556152.1">
    <property type="nucleotide sequence ID" value="NZ_LT960614.1"/>
</dbReference>
<keyword evidence="6 9" id="KW-1133">Transmembrane helix</keyword>
<evidence type="ECO:0000256" key="2">
    <source>
        <dbReference type="ARBA" id="ARBA00022448"/>
    </source>
</evidence>
<dbReference type="InterPro" id="IPR055348">
    <property type="entry name" value="DctQ"/>
</dbReference>
<dbReference type="GO" id="GO:0022857">
    <property type="term" value="F:transmembrane transporter activity"/>
    <property type="evidence" value="ECO:0007669"/>
    <property type="project" value="UniProtKB-UniRule"/>
</dbReference>
<evidence type="ECO:0000256" key="4">
    <source>
        <dbReference type="ARBA" id="ARBA00022519"/>
    </source>
</evidence>
<evidence type="ECO:0000259" key="10">
    <source>
        <dbReference type="Pfam" id="PF04290"/>
    </source>
</evidence>
<comment type="function">
    <text evidence="9">Part of the tripartite ATP-independent periplasmic (TRAP) transport system.</text>
</comment>
<comment type="similarity">
    <text evidence="8 9">Belongs to the TRAP transporter small permease family.</text>
</comment>
<keyword evidence="5 9" id="KW-0812">Transmembrane</keyword>
<keyword evidence="7 9" id="KW-0472">Membrane</keyword>
<evidence type="ECO:0000256" key="7">
    <source>
        <dbReference type="ARBA" id="ARBA00023136"/>
    </source>
</evidence>
<feature type="transmembrane region" description="Helical" evidence="9">
    <location>
        <begin position="90"/>
        <end position="111"/>
    </location>
</feature>
<evidence type="ECO:0000256" key="9">
    <source>
        <dbReference type="RuleBase" id="RU369079"/>
    </source>
</evidence>
<keyword evidence="4 9" id="KW-0997">Cell inner membrane</keyword>
<evidence type="ECO:0000256" key="6">
    <source>
        <dbReference type="ARBA" id="ARBA00022989"/>
    </source>
</evidence>
<feature type="transmembrane region" description="Helical" evidence="9">
    <location>
        <begin position="47"/>
        <end position="69"/>
    </location>
</feature>
<comment type="subunit">
    <text evidence="9">The complex comprises the extracytoplasmic solute receptor protein and the two transmembrane proteins.</text>
</comment>
<evidence type="ECO:0000256" key="8">
    <source>
        <dbReference type="ARBA" id="ARBA00038436"/>
    </source>
</evidence>
<accession>A0A2C9D6A8</accession>
<proteinExistence type="inferred from homology"/>
<sequence>MNPSLPGFLGWLRRRAENVAAALLAAVFISFILQILFRYVLAWPVGWTIEVSTLAWMWLVLWGAAFVVTERDEIRFDIIYGAVPDRVRRGFAVVTGLALILLLARSLPATIEYVEFMKVEKVSYIDIPLNYVFSIYVVFAVAAIVRYAWIIVEAIRGRTPDLTDPSHLREE</sequence>
<protein>
    <recommendedName>
        <fullName evidence="9">TRAP transporter small permease protein</fullName>
    </recommendedName>
</protein>
<dbReference type="InterPro" id="IPR007387">
    <property type="entry name" value="TRAP_DctQ"/>
</dbReference>
<dbReference type="OrthoDB" id="4250245at2"/>
<evidence type="ECO:0000313" key="12">
    <source>
        <dbReference type="Proteomes" id="UP000223606"/>
    </source>
</evidence>
<evidence type="ECO:0000256" key="1">
    <source>
        <dbReference type="ARBA" id="ARBA00004429"/>
    </source>
</evidence>
<dbReference type="Pfam" id="PF04290">
    <property type="entry name" value="DctQ"/>
    <property type="match status" value="1"/>
</dbReference>
<feature type="domain" description="Tripartite ATP-independent periplasmic transporters DctQ component" evidence="10">
    <location>
        <begin position="28"/>
        <end position="156"/>
    </location>
</feature>
<comment type="subcellular location">
    <subcellularLocation>
        <location evidence="1 9">Cell inner membrane</location>
        <topology evidence="1 9">Multi-pass membrane protein</topology>
    </subcellularLocation>
</comment>